<gene>
    <name evidence="1" type="ORF">QFC20_006707</name>
</gene>
<evidence type="ECO:0000313" key="1">
    <source>
        <dbReference type="EMBL" id="KAJ9095168.1"/>
    </source>
</evidence>
<protein>
    <submittedName>
        <fullName evidence="1">Uncharacterized protein</fullName>
    </submittedName>
</protein>
<evidence type="ECO:0000313" key="2">
    <source>
        <dbReference type="Proteomes" id="UP001230649"/>
    </source>
</evidence>
<dbReference type="EMBL" id="JASBWS010000127">
    <property type="protein sequence ID" value="KAJ9095168.1"/>
    <property type="molecule type" value="Genomic_DNA"/>
</dbReference>
<proteinExistence type="predicted"/>
<dbReference type="Proteomes" id="UP001230649">
    <property type="component" value="Unassembled WGS sequence"/>
</dbReference>
<name>A0ACC2V730_9TREE</name>
<organism evidence="1 2">
    <name type="scientific">Naganishia adeliensis</name>
    <dbReference type="NCBI Taxonomy" id="92952"/>
    <lineage>
        <taxon>Eukaryota</taxon>
        <taxon>Fungi</taxon>
        <taxon>Dikarya</taxon>
        <taxon>Basidiomycota</taxon>
        <taxon>Agaricomycotina</taxon>
        <taxon>Tremellomycetes</taxon>
        <taxon>Filobasidiales</taxon>
        <taxon>Filobasidiaceae</taxon>
        <taxon>Naganishia</taxon>
    </lineage>
</organism>
<keyword evidence="2" id="KW-1185">Reference proteome</keyword>
<comment type="caution">
    <text evidence="1">The sequence shown here is derived from an EMBL/GenBank/DDBJ whole genome shotgun (WGS) entry which is preliminary data.</text>
</comment>
<accession>A0ACC2V730</accession>
<reference evidence="1" key="1">
    <citation type="submission" date="2023-04" db="EMBL/GenBank/DDBJ databases">
        <title>Draft Genome sequencing of Naganishia species isolated from polar environments using Oxford Nanopore Technology.</title>
        <authorList>
            <person name="Leo P."/>
            <person name="Venkateswaran K."/>
        </authorList>
    </citation>
    <scope>NUCLEOTIDE SEQUENCE</scope>
    <source>
        <strain evidence="1">MNA-CCFEE 5262</strain>
    </source>
</reference>
<sequence>MPTHALITFTVSPSSLDLLNEQFGKVTYIPPSESNRLARILEALETAQVFLVTSGDLKTLPSDGEALGKVGKELRVVQLGSAGADAALGTDWIQEMVKNGRMAKNEGDWRGRDPSGGNGDHQRMVALTNASGIHVRSISQWCLGTLLTVYHKLDKQIIHSKIDKTWATGKDFVPEGETYGVKTIHGKTIGLLGYGHIGRETARLLQVFGVTIIAATSTGEARQDAGYILPGTGDINGTIPEKYYSTSDRTVFKEFLERSEVLVCSVPSTSRTSGMIGREELDSLLESLDRGHLFGAAMDVTSPEPLPDNHPLFAHPKAIVTPHLSGDVENEMDEVVRMCVAGVKRWRKGDGLWGVVDVDKGY</sequence>